<dbReference type="PROSITE" id="PS50893">
    <property type="entry name" value="ABC_TRANSPORTER_2"/>
    <property type="match status" value="1"/>
</dbReference>
<keyword evidence="1" id="KW-0813">Transport</keyword>
<dbReference type="RefSeq" id="WP_226539111.1">
    <property type="nucleotide sequence ID" value="NZ_CP129013.1"/>
</dbReference>
<dbReference type="InterPro" id="IPR015854">
    <property type="entry name" value="ABC_transpr_LolD-like"/>
</dbReference>
<evidence type="ECO:0000256" key="2">
    <source>
        <dbReference type="ARBA" id="ARBA00022741"/>
    </source>
</evidence>
<dbReference type="Gene3D" id="3.40.50.300">
    <property type="entry name" value="P-loop containing nucleotide triphosphate hydrolases"/>
    <property type="match status" value="1"/>
</dbReference>
<reference evidence="5 6" key="1">
    <citation type="submission" date="2023-06" db="EMBL/GenBank/DDBJ databases">
        <title>Five Gram-positive bacteria isolated from mangrove sediments in Shenzhen, Guangdong, China.</title>
        <authorList>
            <person name="Yu S."/>
            <person name="Zheng W."/>
            <person name="Huang Y."/>
        </authorList>
    </citation>
    <scope>NUCLEOTIDE SEQUENCE [LARGE SCALE GENOMIC DNA]</scope>
    <source>
        <strain evidence="5 6">SaN35-3</strain>
    </source>
</reference>
<protein>
    <submittedName>
        <fullName evidence="5">ABC transporter ATP-binding protein</fullName>
    </submittedName>
</protein>
<keyword evidence="2" id="KW-0547">Nucleotide-binding</keyword>
<accession>A0ABY9JR26</accession>
<dbReference type="Pfam" id="PF00005">
    <property type="entry name" value="ABC_tran"/>
    <property type="match status" value="1"/>
</dbReference>
<dbReference type="GO" id="GO:0005524">
    <property type="term" value="F:ATP binding"/>
    <property type="evidence" value="ECO:0007669"/>
    <property type="project" value="UniProtKB-KW"/>
</dbReference>
<feature type="domain" description="ABC transporter" evidence="4">
    <location>
        <begin position="2"/>
        <end position="232"/>
    </location>
</feature>
<sequence length="232" mass="26040">MIEVNNLCHSFKVGKRGKEHDINVLKNVSFYIQQGEMATIVGKSGSGKSTLLHLLSGYLSPSSGMIGINETDVSRFNEREWAKFRLENIGFIFQNFQLISHLTTFANIELPLTIKGVDSDERKKLVSNMLEDVGLSNHADHYPNELSGGQQQRVSIARALITEPKVIFADEPTGSLDTETEQEILSLIHDLNTVKGITFLMITHDEEVARASHRRWKLKDGILQEEGVLHEV</sequence>
<dbReference type="EMBL" id="CP129013">
    <property type="protein sequence ID" value="WLR41168.1"/>
    <property type="molecule type" value="Genomic_DNA"/>
</dbReference>
<dbReference type="Proteomes" id="UP001197974">
    <property type="component" value="Chromosome"/>
</dbReference>
<dbReference type="SUPFAM" id="SSF52540">
    <property type="entry name" value="P-loop containing nucleoside triphosphate hydrolases"/>
    <property type="match status" value="1"/>
</dbReference>
<evidence type="ECO:0000313" key="6">
    <source>
        <dbReference type="Proteomes" id="UP001197974"/>
    </source>
</evidence>
<dbReference type="InterPro" id="IPR017911">
    <property type="entry name" value="MacB-like_ATP-bd"/>
</dbReference>
<name>A0ABY9JR26_9BACI</name>
<dbReference type="PROSITE" id="PS00211">
    <property type="entry name" value="ABC_TRANSPORTER_1"/>
    <property type="match status" value="1"/>
</dbReference>
<dbReference type="InterPro" id="IPR017871">
    <property type="entry name" value="ABC_transporter-like_CS"/>
</dbReference>
<dbReference type="SMART" id="SM00382">
    <property type="entry name" value="AAA"/>
    <property type="match status" value="1"/>
</dbReference>
<keyword evidence="6" id="KW-1185">Reference proteome</keyword>
<gene>
    <name evidence="5" type="ORF">LC087_09295</name>
</gene>
<dbReference type="InterPro" id="IPR027417">
    <property type="entry name" value="P-loop_NTPase"/>
</dbReference>
<keyword evidence="3 5" id="KW-0067">ATP-binding</keyword>
<dbReference type="CDD" id="cd03255">
    <property type="entry name" value="ABC_MJ0796_LolCDE_FtsE"/>
    <property type="match status" value="1"/>
</dbReference>
<dbReference type="InterPro" id="IPR003439">
    <property type="entry name" value="ABC_transporter-like_ATP-bd"/>
</dbReference>
<evidence type="ECO:0000259" key="4">
    <source>
        <dbReference type="PROSITE" id="PS50893"/>
    </source>
</evidence>
<evidence type="ECO:0000313" key="5">
    <source>
        <dbReference type="EMBL" id="WLR41168.1"/>
    </source>
</evidence>
<evidence type="ECO:0000256" key="3">
    <source>
        <dbReference type="ARBA" id="ARBA00022840"/>
    </source>
</evidence>
<dbReference type="InterPro" id="IPR003593">
    <property type="entry name" value="AAA+_ATPase"/>
</dbReference>
<dbReference type="PANTHER" id="PTHR24220">
    <property type="entry name" value="IMPORT ATP-BINDING PROTEIN"/>
    <property type="match status" value="1"/>
</dbReference>
<dbReference type="PANTHER" id="PTHR24220:SF648">
    <property type="entry name" value="ABC TRANSPORTER ATP-BINDING PROTEIN YTRE"/>
    <property type="match status" value="1"/>
</dbReference>
<evidence type="ECO:0000256" key="1">
    <source>
        <dbReference type="ARBA" id="ARBA00022448"/>
    </source>
</evidence>
<organism evidence="5 6">
    <name type="scientific">Bacillus carboniphilus</name>
    <dbReference type="NCBI Taxonomy" id="86663"/>
    <lineage>
        <taxon>Bacteria</taxon>
        <taxon>Bacillati</taxon>
        <taxon>Bacillota</taxon>
        <taxon>Bacilli</taxon>
        <taxon>Bacillales</taxon>
        <taxon>Bacillaceae</taxon>
        <taxon>Bacillus</taxon>
    </lineage>
</organism>
<proteinExistence type="predicted"/>